<dbReference type="InterPro" id="IPR025512">
    <property type="entry name" value="DUF4399"/>
</dbReference>
<name>A0A1I1JHN6_NATHA</name>
<dbReference type="Proteomes" id="UP000199161">
    <property type="component" value="Unassembled WGS sequence"/>
</dbReference>
<protein>
    <recommendedName>
        <fullName evidence="2">DUF4399 domain-containing protein</fullName>
    </recommendedName>
</protein>
<feature type="domain" description="DUF4399" evidence="2">
    <location>
        <begin position="51"/>
        <end position="136"/>
    </location>
</feature>
<proteinExistence type="predicted"/>
<accession>A0A1I1JHN6</accession>
<dbReference type="AlphaFoldDB" id="A0A1I1JHN6"/>
<evidence type="ECO:0000256" key="1">
    <source>
        <dbReference type="SAM" id="MobiDB-lite"/>
    </source>
</evidence>
<evidence type="ECO:0000259" key="2">
    <source>
        <dbReference type="Pfam" id="PF14347"/>
    </source>
</evidence>
<sequence length="154" mass="16948">MEDEDESNPDDANSDPETVDEIDHENPEGSVEFVRPEDGAEVTNPVAFEAEVEGLKLEPAEEEDPEDGNGHLHVIVDEGCMNPGYVIPQDEGYHHLGDGESETELDLEPGEHDLCLQASDGIHNAYDLTDEITIEVLEEDESSENETEDGNETE</sequence>
<evidence type="ECO:0000313" key="3">
    <source>
        <dbReference type="EMBL" id="SFC48139.1"/>
    </source>
</evidence>
<feature type="region of interest" description="Disordered" evidence="1">
    <location>
        <begin position="1"/>
        <end position="40"/>
    </location>
</feature>
<organism evidence="3 4">
    <name type="scientific">Natronobacterium haloterrestre</name>
    <name type="common">Halobiforma haloterrestris</name>
    <dbReference type="NCBI Taxonomy" id="148448"/>
    <lineage>
        <taxon>Archaea</taxon>
        <taxon>Methanobacteriati</taxon>
        <taxon>Methanobacteriota</taxon>
        <taxon>Stenosarchaea group</taxon>
        <taxon>Halobacteria</taxon>
        <taxon>Halobacteriales</taxon>
        <taxon>Natrialbaceae</taxon>
        <taxon>Natronobacterium</taxon>
    </lineage>
</organism>
<dbReference type="Pfam" id="PF14347">
    <property type="entry name" value="DUF4399"/>
    <property type="match status" value="1"/>
</dbReference>
<keyword evidence="4" id="KW-1185">Reference proteome</keyword>
<reference evidence="4" key="1">
    <citation type="submission" date="2016-10" db="EMBL/GenBank/DDBJ databases">
        <authorList>
            <person name="Varghese N."/>
            <person name="Submissions S."/>
        </authorList>
    </citation>
    <scope>NUCLEOTIDE SEQUENCE [LARGE SCALE GENOMIC DNA]</scope>
    <source>
        <strain evidence="4">DSM 13078</strain>
    </source>
</reference>
<gene>
    <name evidence="3" type="ORF">SAMN05444422_10919</name>
</gene>
<evidence type="ECO:0000313" key="4">
    <source>
        <dbReference type="Proteomes" id="UP000199161"/>
    </source>
</evidence>
<dbReference type="OrthoDB" id="205749at2157"/>
<feature type="compositionally biased region" description="Acidic residues" evidence="1">
    <location>
        <begin position="1"/>
        <end position="23"/>
    </location>
</feature>
<dbReference type="EMBL" id="FOKW01000009">
    <property type="protein sequence ID" value="SFC48139.1"/>
    <property type="molecule type" value="Genomic_DNA"/>
</dbReference>